<dbReference type="EMBL" id="CP089983">
    <property type="protein sequence ID" value="WXB10638.1"/>
    <property type="molecule type" value="Genomic_DNA"/>
</dbReference>
<protein>
    <submittedName>
        <fullName evidence="2">Sigma-70 region 4 domain-containing protein</fullName>
    </submittedName>
</protein>
<sequence length="60" mass="6877">MSTTDRKVVLALNDDGLSERDAARELSMTRGQVDYRIRRARELLARAWLGTTSWVGRKRA</sequence>
<keyword evidence="3" id="KW-1185">Reference proteome</keyword>
<accession>A0ABZ2LI65</accession>
<dbReference type="InterPro" id="IPR013324">
    <property type="entry name" value="RNA_pol_sigma_r3/r4-like"/>
</dbReference>
<feature type="domain" description="RNA polymerase sigma factor 70 region 4 type 2" evidence="1">
    <location>
        <begin position="2"/>
        <end position="44"/>
    </location>
</feature>
<evidence type="ECO:0000259" key="1">
    <source>
        <dbReference type="Pfam" id="PF08281"/>
    </source>
</evidence>
<name>A0ABZ2LI65_9BACT</name>
<dbReference type="InterPro" id="IPR036388">
    <property type="entry name" value="WH-like_DNA-bd_sf"/>
</dbReference>
<dbReference type="Gene3D" id="1.10.10.10">
    <property type="entry name" value="Winged helix-like DNA-binding domain superfamily/Winged helix DNA-binding domain"/>
    <property type="match status" value="1"/>
</dbReference>
<gene>
    <name evidence="2" type="ORF">LVJ94_25850</name>
</gene>
<evidence type="ECO:0000313" key="3">
    <source>
        <dbReference type="Proteomes" id="UP001374803"/>
    </source>
</evidence>
<reference evidence="2" key="1">
    <citation type="submission" date="2021-12" db="EMBL/GenBank/DDBJ databases">
        <title>Discovery of the Pendulisporaceae a myxobacterial family with distinct sporulation behavior and unique specialized metabolism.</title>
        <authorList>
            <person name="Garcia R."/>
            <person name="Popoff A."/>
            <person name="Bader C.D."/>
            <person name="Loehr J."/>
            <person name="Walesch S."/>
            <person name="Walt C."/>
            <person name="Boldt J."/>
            <person name="Bunk B."/>
            <person name="Haeckl F.J.F.P.J."/>
            <person name="Gunesch A.P."/>
            <person name="Birkelbach J."/>
            <person name="Nuebel U."/>
            <person name="Pietschmann T."/>
            <person name="Bach T."/>
            <person name="Mueller R."/>
        </authorList>
    </citation>
    <scope>NUCLEOTIDE SEQUENCE</scope>
    <source>
        <strain evidence="2">MSr11367</strain>
    </source>
</reference>
<organism evidence="2 3">
    <name type="scientific">Pendulispora rubella</name>
    <dbReference type="NCBI Taxonomy" id="2741070"/>
    <lineage>
        <taxon>Bacteria</taxon>
        <taxon>Pseudomonadati</taxon>
        <taxon>Myxococcota</taxon>
        <taxon>Myxococcia</taxon>
        <taxon>Myxococcales</taxon>
        <taxon>Sorangiineae</taxon>
        <taxon>Pendulisporaceae</taxon>
        <taxon>Pendulispora</taxon>
    </lineage>
</organism>
<dbReference type="InterPro" id="IPR013249">
    <property type="entry name" value="RNA_pol_sigma70_r4_t2"/>
</dbReference>
<dbReference type="Pfam" id="PF08281">
    <property type="entry name" value="Sigma70_r4_2"/>
    <property type="match status" value="1"/>
</dbReference>
<proteinExistence type="predicted"/>
<evidence type="ECO:0000313" key="2">
    <source>
        <dbReference type="EMBL" id="WXB10638.1"/>
    </source>
</evidence>
<dbReference type="SUPFAM" id="SSF88659">
    <property type="entry name" value="Sigma3 and sigma4 domains of RNA polymerase sigma factors"/>
    <property type="match status" value="1"/>
</dbReference>
<dbReference type="Proteomes" id="UP001374803">
    <property type="component" value="Chromosome"/>
</dbReference>